<dbReference type="PANTHER" id="PTHR43807">
    <property type="entry name" value="FI04487P"/>
    <property type="match status" value="1"/>
</dbReference>
<evidence type="ECO:0000259" key="7">
    <source>
        <dbReference type="Pfam" id="PF00155"/>
    </source>
</evidence>
<evidence type="ECO:0000256" key="2">
    <source>
        <dbReference type="ARBA" id="ARBA00022576"/>
    </source>
</evidence>
<dbReference type="EC" id="2.6.1.-" evidence="6"/>
<dbReference type="InterPro" id="IPR015421">
    <property type="entry name" value="PyrdxlP-dep_Trfase_major"/>
</dbReference>
<evidence type="ECO:0000313" key="9">
    <source>
        <dbReference type="Proteomes" id="UP001501116"/>
    </source>
</evidence>
<keyword evidence="3 6" id="KW-0808">Transferase</keyword>
<evidence type="ECO:0000256" key="3">
    <source>
        <dbReference type="ARBA" id="ARBA00022679"/>
    </source>
</evidence>
<evidence type="ECO:0000256" key="4">
    <source>
        <dbReference type="ARBA" id="ARBA00022898"/>
    </source>
</evidence>
<protein>
    <recommendedName>
        <fullName evidence="6">Aminotransferase</fullName>
        <ecNumber evidence="6">2.6.1.-</ecNumber>
    </recommendedName>
</protein>
<dbReference type="PROSITE" id="PS00105">
    <property type="entry name" value="AA_TRANSFER_CLASS_1"/>
    <property type="match status" value="1"/>
</dbReference>
<dbReference type="Proteomes" id="UP001501116">
    <property type="component" value="Unassembled WGS sequence"/>
</dbReference>
<accession>A0ABN2PWW7</accession>
<feature type="domain" description="Aminotransferase class I/classII large" evidence="7">
    <location>
        <begin position="2"/>
        <end position="348"/>
    </location>
</feature>
<name>A0ABN2PWW7_9PSEU</name>
<dbReference type="InterPro" id="IPR004838">
    <property type="entry name" value="NHTrfase_class1_PyrdxlP-BS"/>
</dbReference>
<gene>
    <name evidence="8" type="ORF">GCM10009754_00090</name>
</gene>
<dbReference type="Pfam" id="PF00155">
    <property type="entry name" value="Aminotran_1_2"/>
    <property type="match status" value="1"/>
</dbReference>
<dbReference type="InterPro" id="IPR015422">
    <property type="entry name" value="PyrdxlP-dep_Trfase_small"/>
</dbReference>
<comment type="cofactor">
    <cofactor evidence="1 6">
        <name>pyridoxal 5'-phosphate</name>
        <dbReference type="ChEBI" id="CHEBI:597326"/>
    </cofactor>
</comment>
<evidence type="ECO:0000313" key="8">
    <source>
        <dbReference type="EMBL" id="GAA1937060.1"/>
    </source>
</evidence>
<dbReference type="InterPro" id="IPR051326">
    <property type="entry name" value="Kynurenine-oxoglutarate_AT"/>
</dbReference>
<comment type="similarity">
    <text evidence="6">Belongs to the class-I pyridoxal-phosphate-dependent aminotransferase family.</text>
</comment>
<proteinExistence type="inferred from homology"/>
<evidence type="ECO:0000256" key="5">
    <source>
        <dbReference type="ARBA" id="ARBA00023194"/>
    </source>
</evidence>
<dbReference type="Gene3D" id="3.90.1150.10">
    <property type="entry name" value="Aspartate Aminotransferase, domain 1"/>
    <property type="match status" value="1"/>
</dbReference>
<dbReference type="SUPFAM" id="SSF53383">
    <property type="entry name" value="PLP-dependent transferases"/>
    <property type="match status" value="1"/>
</dbReference>
<keyword evidence="9" id="KW-1185">Reference proteome</keyword>
<dbReference type="CDD" id="cd00609">
    <property type="entry name" value="AAT_like"/>
    <property type="match status" value="1"/>
</dbReference>
<dbReference type="GO" id="GO:0008483">
    <property type="term" value="F:transaminase activity"/>
    <property type="evidence" value="ECO:0007669"/>
    <property type="project" value="UniProtKB-KW"/>
</dbReference>
<evidence type="ECO:0000256" key="6">
    <source>
        <dbReference type="RuleBase" id="RU000481"/>
    </source>
</evidence>
<evidence type="ECO:0000256" key="1">
    <source>
        <dbReference type="ARBA" id="ARBA00001933"/>
    </source>
</evidence>
<keyword evidence="4" id="KW-0663">Pyridoxal phosphate</keyword>
<dbReference type="Gene3D" id="3.40.640.10">
    <property type="entry name" value="Type I PLP-dependent aspartate aminotransferase-like (Major domain)"/>
    <property type="match status" value="1"/>
</dbReference>
<reference evidence="8 9" key="1">
    <citation type="journal article" date="2019" name="Int. J. Syst. Evol. Microbiol.">
        <title>The Global Catalogue of Microorganisms (GCM) 10K type strain sequencing project: providing services to taxonomists for standard genome sequencing and annotation.</title>
        <authorList>
            <consortium name="The Broad Institute Genomics Platform"/>
            <consortium name="The Broad Institute Genome Sequencing Center for Infectious Disease"/>
            <person name="Wu L."/>
            <person name="Ma J."/>
        </authorList>
    </citation>
    <scope>NUCLEOTIDE SEQUENCE [LARGE SCALE GENOMIC DNA]</scope>
    <source>
        <strain evidence="8 9">JCM 14545</strain>
    </source>
</reference>
<comment type="caution">
    <text evidence="8">The sequence shown here is derived from an EMBL/GenBank/DDBJ whole genome shotgun (WGS) entry which is preliminary data.</text>
</comment>
<dbReference type="PANTHER" id="PTHR43807:SF20">
    <property type="entry name" value="FI04487P"/>
    <property type="match status" value="1"/>
</dbReference>
<dbReference type="EMBL" id="BAAANN010000001">
    <property type="protein sequence ID" value="GAA1937060.1"/>
    <property type="molecule type" value="Genomic_DNA"/>
</dbReference>
<sequence>MDLATGTPAAPLPADEAIEAACAALRAGVNQYENPSGNSLLRARIADSLRPVADPDTEITVTVGATEAMLVALLSTVDPGDEVIVPEPYYDNFLGAIALTGARPRFVRLHAPEWRFDPAELAAAFGPRTRAMILNTPHNPTGRVFGHAELDQLAELCTRWNVTLVSDEVYSAYTFDGRRHLSVAEVPGLADRSIVVGSLSKSHALSGWRIGFLRAAAAHTSVLRQVHISTTGGTAAPLQRAVLESGILAEGAWRPAPQLQRLRDRVLETFTGVGLACGRPEGGCYLMADIRPVTSGDCDSYVKLLLDHAGVLIAPGTLLYHDRPAGEHFVRIAFNKAAEIVEDAARRIERSRTALCATTG</sequence>
<keyword evidence="5" id="KW-0045">Antibiotic biosynthesis</keyword>
<dbReference type="InterPro" id="IPR004839">
    <property type="entry name" value="Aminotransferase_I/II_large"/>
</dbReference>
<keyword evidence="2 6" id="KW-0032">Aminotransferase</keyword>
<dbReference type="InterPro" id="IPR015424">
    <property type="entry name" value="PyrdxlP-dep_Trfase"/>
</dbReference>
<organism evidence="8 9">
    <name type="scientific">Amycolatopsis minnesotensis</name>
    <dbReference type="NCBI Taxonomy" id="337894"/>
    <lineage>
        <taxon>Bacteria</taxon>
        <taxon>Bacillati</taxon>
        <taxon>Actinomycetota</taxon>
        <taxon>Actinomycetes</taxon>
        <taxon>Pseudonocardiales</taxon>
        <taxon>Pseudonocardiaceae</taxon>
        <taxon>Amycolatopsis</taxon>
    </lineage>
</organism>
<dbReference type="PRINTS" id="PR00753">
    <property type="entry name" value="ACCSYNTHASE"/>
</dbReference>